<organism evidence="2 3">
    <name type="scientific">Enterococcus wangshanyuanii</name>
    <dbReference type="NCBI Taxonomy" id="2005703"/>
    <lineage>
        <taxon>Bacteria</taxon>
        <taxon>Bacillati</taxon>
        <taxon>Bacillota</taxon>
        <taxon>Bacilli</taxon>
        <taxon>Lactobacillales</taxon>
        <taxon>Enterococcaceae</taxon>
        <taxon>Enterococcus</taxon>
    </lineage>
</organism>
<keyword evidence="3" id="KW-1185">Reference proteome</keyword>
<gene>
    <name evidence="2" type="ORF">GCM10011573_26160</name>
</gene>
<evidence type="ECO:0000313" key="2">
    <source>
        <dbReference type="EMBL" id="GGC95249.1"/>
    </source>
</evidence>
<protein>
    <submittedName>
        <fullName evidence="2">Uncharacterized protein</fullName>
    </submittedName>
</protein>
<reference evidence="3" key="1">
    <citation type="journal article" date="2019" name="Int. J. Syst. Evol. Microbiol.">
        <title>The Global Catalogue of Microorganisms (GCM) 10K type strain sequencing project: providing services to taxonomists for standard genome sequencing and annotation.</title>
        <authorList>
            <consortium name="The Broad Institute Genomics Platform"/>
            <consortium name="The Broad Institute Genome Sequencing Center for Infectious Disease"/>
            <person name="Wu L."/>
            <person name="Ma J."/>
        </authorList>
    </citation>
    <scope>NUCLEOTIDE SEQUENCE [LARGE SCALE GENOMIC DNA]</scope>
    <source>
        <strain evidence="3">CGMCC 1.15942</strain>
    </source>
</reference>
<feature type="coiled-coil region" evidence="1">
    <location>
        <begin position="83"/>
        <end position="125"/>
    </location>
</feature>
<evidence type="ECO:0000313" key="3">
    <source>
        <dbReference type="Proteomes" id="UP000630615"/>
    </source>
</evidence>
<dbReference type="Proteomes" id="UP000630615">
    <property type="component" value="Unassembled WGS sequence"/>
</dbReference>
<keyword evidence="1" id="KW-0175">Coiled coil</keyword>
<comment type="caution">
    <text evidence="2">The sequence shown here is derived from an EMBL/GenBank/DDBJ whole genome shotgun (WGS) entry which is preliminary data.</text>
</comment>
<accession>A0ABQ1PDR2</accession>
<name>A0ABQ1PDR2_9ENTE</name>
<dbReference type="EMBL" id="BMKI01000006">
    <property type="protein sequence ID" value="GGC95249.1"/>
    <property type="molecule type" value="Genomic_DNA"/>
</dbReference>
<evidence type="ECO:0000256" key="1">
    <source>
        <dbReference type="SAM" id="Coils"/>
    </source>
</evidence>
<sequence>MKIVRLNFEEFYHGKNRNEQERATYNRLILEKENSVDDLSHDQRKIEDSLHNLNEELHRGYRSLAMILEKDHQDGSSERYRMIQKNEDQEHFFKRQLQEIENQLLEGYHDQRKKIEKETEQLYKKRSEIPWD</sequence>
<proteinExistence type="predicted"/>